<dbReference type="Proteomes" id="UP000183567">
    <property type="component" value="Unassembled WGS sequence"/>
</dbReference>
<keyword evidence="3" id="KW-1185">Reference proteome</keyword>
<keyword evidence="1" id="KW-0812">Transmembrane</keyword>
<feature type="transmembrane region" description="Helical" evidence="1">
    <location>
        <begin position="6"/>
        <end position="23"/>
    </location>
</feature>
<dbReference type="OrthoDB" id="3934656at2759"/>
<sequence>MEGGINFVGASLFISCATALAVLRIKKHVEGGKEITPTLEPIDGSISHPMPFKCDIVPRSAEAEALIWAE</sequence>
<gene>
    <name evidence="2" type="ORF">AZE42_09524</name>
</gene>
<protein>
    <submittedName>
        <fullName evidence="2">Uncharacterized protein</fullName>
    </submittedName>
</protein>
<reference evidence="2 3" key="1">
    <citation type="submission" date="2016-03" db="EMBL/GenBank/DDBJ databases">
        <title>Comparative genomics of the ectomycorrhizal sister species Rhizopogon vinicolor and Rhizopogon vesiculosus (Basidiomycota: Boletales) reveals a divergence of the mating type B locus.</title>
        <authorList>
            <person name="Mujic A.B."/>
            <person name="Kuo A."/>
            <person name="Tritt A."/>
            <person name="Lipzen A."/>
            <person name="Chen C."/>
            <person name="Johnson J."/>
            <person name="Sharma A."/>
            <person name="Barry K."/>
            <person name="Grigoriev I.V."/>
            <person name="Spatafora J.W."/>
        </authorList>
    </citation>
    <scope>NUCLEOTIDE SEQUENCE [LARGE SCALE GENOMIC DNA]</scope>
    <source>
        <strain evidence="2 3">AM-OR11-056</strain>
    </source>
</reference>
<accession>A0A1J8PZR5</accession>
<dbReference type="AlphaFoldDB" id="A0A1J8PZR5"/>
<comment type="caution">
    <text evidence="2">The sequence shown here is derived from an EMBL/GenBank/DDBJ whole genome shotgun (WGS) entry which is preliminary data.</text>
</comment>
<evidence type="ECO:0000313" key="3">
    <source>
        <dbReference type="Proteomes" id="UP000183567"/>
    </source>
</evidence>
<evidence type="ECO:0000313" key="2">
    <source>
        <dbReference type="EMBL" id="OJA13227.1"/>
    </source>
</evidence>
<keyword evidence="1" id="KW-1133">Transmembrane helix</keyword>
<organism evidence="2 3">
    <name type="scientific">Rhizopogon vesiculosus</name>
    <dbReference type="NCBI Taxonomy" id="180088"/>
    <lineage>
        <taxon>Eukaryota</taxon>
        <taxon>Fungi</taxon>
        <taxon>Dikarya</taxon>
        <taxon>Basidiomycota</taxon>
        <taxon>Agaricomycotina</taxon>
        <taxon>Agaricomycetes</taxon>
        <taxon>Agaricomycetidae</taxon>
        <taxon>Boletales</taxon>
        <taxon>Suillineae</taxon>
        <taxon>Rhizopogonaceae</taxon>
        <taxon>Rhizopogon</taxon>
    </lineage>
</organism>
<name>A0A1J8PZR5_9AGAM</name>
<keyword evidence="1" id="KW-0472">Membrane</keyword>
<dbReference type="STRING" id="180088.A0A1J8PZR5"/>
<dbReference type="EMBL" id="LVVM01004281">
    <property type="protein sequence ID" value="OJA13227.1"/>
    <property type="molecule type" value="Genomic_DNA"/>
</dbReference>
<proteinExistence type="predicted"/>
<evidence type="ECO:0000256" key="1">
    <source>
        <dbReference type="SAM" id="Phobius"/>
    </source>
</evidence>